<dbReference type="AlphaFoldDB" id="A0A3M9X5S1"/>
<organism evidence="1 2">
    <name type="scientific">Mesorhizobium japonicum</name>
    <dbReference type="NCBI Taxonomy" id="2066070"/>
    <lineage>
        <taxon>Bacteria</taxon>
        <taxon>Pseudomonadati</taxon>
        <taxon>Pseudomonadota</taxon>
        <taxon>Alphaproteobacteria</taxon>
        <taxon>Hyphomicrobiales</taxon>
        <taxon>Phyllobacteriaceae</taxon>
        <taxon>Mesorhizobium</taxon>
    </lineage>
</organism>
<comment type="caution">
    <text evidence="1">The sequence shown here is derived from an EMBL/GenBank/DDBJ whole genome shotgun (WGS) entry which is preliminary data.</text>
</comment>
<evidence type="ECO:0000313" key="1">
    <source>
        <dbReference type="EMBL" id="RNJ43042.1"/>
    </source>
</evidence>
<gene>
    <name evidence="1" type="ORF">DNR46_24030</name>
</gene>
<sequence>MLPFLGEVYVGVTIHFEGQLLDDDKYASLLEEVAAVAVPRGWPLREINEAQMALNRVVDERSVDYLGPVTGMELLPHPRADPLRFEFDRHLFVQQYCKTQFAGSEAHIEIVELLRKIAPLFVEFDVFDEGQYWETGDRSILQRNLDTVEAMIAEAMNEDPAARGPLRLESGRVIDFVSDPDAK</sequence>
<dbReference type="Proteomes" id="UP000275436">
    <property type="component" value="Unassembled WGS sequence"/>
</dbReference>
<dbReference type="EMBL" id="QKOD01000007">
    <property type="protein sequence ID" value="RNJ43042.1"/>
    <property type="molecule type" value="Genomic_DNA"/>
</dbReference>
<evidence type="ECO:0000313" key="2">
    <source>
        <dbReference type="Proteomes" id="UP000275436"/>
    </source>
</evidence>
<reference evidence="1 2" key="1">
    <citation type="journal article" date="2018" name="Mol. Plant Microbe Interact.">
        <title>Taxonomically Different Co-Microsymbionts of a Relict Legume, Oxytropis popoviana, Have Complementary Sets of Symbiotic Genes and Together Increase the Efficiency of Plant Nodulation.</title>
        <authorList>
            <person name="Safronova V."/>
            <person name="Belimov A."/>
            <person name="Sazanova A."/>
            <person name="Chirak E."/>
            <person name="Verkhozina A."/>
            <person name="Kuznetsova I."/>
            <person name="Andronov E."/>
            <person name="Puhalsky J."/>
            <person name="Tikhonovich I."/>
        </authorList>
    </citation>
    <scope>NUCLEOTIDE SEQUENCE [LARGE SCALE GENOMIC DNA]</scope>
    <source>
        <strain evidence="1 2">Opo-235</strain>
    </source>
</reference>
<proteinExistence type="predicted"/>
<protein>
    <submittedName>
        <fullName evidence="1">Uncharacterized protein</fullName>
    </submittedName>
</protein>
<name>A0A3M9X5S1_9HYPH</name>
<accession>A0A3M9X5S1</accession>